<dbReference type="Proteomes" id="UP000239471">
    <property type="component" value="Unassembled WGS sequence"/>
</dbReference>
<dbReference type="InterPro" id="IPR005182">
    <property type="entry name" value="YdbS-like_PH"/>
</dbReference>
<comment type="caution">
    <text evidence="3">The sequence shown here is derived from an EMBL/GenBank/DDBJ whole genome shotgun (WGS) entry which is preliminary data.</text>
</comment>
<dbReference type="PIRSF" id="PIRSF026631">
    <property type="entry name" value="UCP026631"/>
    <property type="match status" value="1"/>
</dbReference>
<keyword evidence="1" id="KW-1133">Transmembrane helix</keyword>
<proteinExistence type="predicted"/>
<evidence type="ECO:0000313" key="4">
    <source>
        <dbReference type="Proteomes" id="UP000239471"/>
    </source>
</evidence>
<organism evidence="3 4">
    <name type="scientific">Clostridium vincentii</name>
    <dbReference type="NCBI Taxonomy" id="52704"/>
    <lineage>
        <taxon>Bacteria</taxon>
        <taxon>Bacillati</taxon>
        <taxon>Bacillota</taxon>
        <taxon>Clostridia</taxon>
        <taxon>Eubacteriales</taxon>
        <taxon>Clostridiaceae</taxon>
        <taxon>Clostridium</taxon>
    </lineage>
</organism>
<reference evidence="3 4" key="1">
    <citation type="submission" date="2018-03" db="EMBL/GenBank/DDBJ databases">
        <title>Genome sequence of Clostridium vincentii DSM 10228.</title>
        <authorList>
            <person name="Poehlein A."/>
            <person name="Daniel R."/>
        </authorList>
    </citation>
    <scope>NUCLEOTIDE SEQUENCE [LARGE SCALE GENOMIC DNA]</scope>
    <source>
        <strain evidence="3 4">DSM 10228</strain>
    </source>
</reference>
<dbReference type="EMBL" id="PVXQ01000014">
    <property type="protein sequence ID" value="PRR82623.1"/>
    <property type="molecule type" value="Genomic_DNA"/>
</dbReference>
<feature type="transmembrane region" description="Helical" evidence="1">
    <location>
        <begin position="394"/>
        <end position="411"/>
    </location>
</feature>
<dbReference type="Pfam" id="PF03703">
    <property type="entry name" value="bPH_2"/>
    <property type="match status" value="2"/>
</dbReference>
<keyword evidence="1" id="KW-0812">Transmembrane</keyword>
<feature type="transmembrane region" description="Helical" evidence="1">
    <location>
        <begin position="186"/>
        <end position="210"/>
    </location>
</feature>
<evidence type="ECO:0000256" key="1">
    <source>
        <dbReference type="SAM" id="Phobius"/>
    </source>
</evidence>
<dbReference type="PANTHER" id="PTHR34473:SF2">
    <property type="entry name" value="UPF0699 TRANSMEMBRANE PROTEIN YDBT"/>
    <property type="match status" value="1"/>
</dbReference>
<evidence type="ECO:0000259" key="2">
    <source>
        <dbReference type="Pfam" id="PF03703"/>
    </source>
</evidence>
<keyword evidence="1" id="KW-0472">Membrane</keyword>
<protein>
    <submittedName>
        <fullName evidence="3">Bacterial membrane flanked domain protein</fullName>
    </submittedName>
</protein>
<feature type="domain" description="YdbS-like PH" evidence="2">
    <location>
        <begin position="272"/>
        <end position="328"/>
    </location>
</feature>
<gene>
    <name evidence="3" type="ORF">CLVI_15900</name>
</gene>
<keyword evidence="4" id="KW-1185">Reference proteome</keyword>
<dbReference type="AlphaFoldDB" id="A0A2T0BFL7"/>
<feature type="transmembrane region" description="Helical" evidence="1">
    <location>
        <begin position="242"/>
        <end position="267"/>
    </location>
</feature>
<feature type="transmembrane region" description="Helical" evidence="1">
    <location>
        <begin position="12"/>
        <end position="33"/>
    </location>
</feature>
<feature type="domain" description="YdbS-like PH" evidence="2">
    <location>
        <begin position="63"/>
        <end position="141"/>
    </location>
</feature>
<dbReference type="PANTHER" id="PTHR34473">
    <property type="entry name" value="UPF0699 TRANSMEMBRANE PROTEIN YDBS"/>
    <property type="match status" value="1"/>
</dbReference>
<feature type="transmembrane region" description="Helical" evidence="1">
    <location>
        <begin position="45"/>
        <end position="61"/>
    </location>
</feature>
<dbReference type="InterPro" id="IPR014529">
    <property type="entry name" value="UCP026631"/>
</dbReference>
<dbReference type="RefSeq" id="WP_106059581.1">
    <property type="nucleotide sequence ID" value="NZ_PVXQ01000014.1"/>
</dbReference>
<sequence length="494" mass="56857">MEDFHRNNFIMIIDKTLSSFLKSILPLAIMFFSKNLQSINVFQKLLIMLGIFLLIVIYQVIKWYKNLYCIHDNVIMIKEGIIFIKRKEIPFNKIQTVDISQGIKHRIFGLAQVKVDTGNSSLKKEELSFLLKKIEAENLKENIFNTNNRNTQTLSSDEVKVENEESYKTDKHIVQAKEFKVSTRELILSAITSNAVFTGVLFLASAFPFIDDYLKDFLDNTFSKASFFIENINFDEMSVGSIVLWIILILVICIVVSLIIAIITTIIKFHGFSVKRENDNLIINYGLLEKKNYIMPIKKISAIYLKQNIIKQMFKFRAIHIETVGYGNEKGESSILYPLTIGSKYSELIQGLLPEYKFDEMMTKVPKRALGRFLSMKFIVTFIISIVLTINFKYGYICFLSVPFFTLLGYLQYKNSAIGKSSDLLCISNNSFTKVTSIIPINKIQSIVTENNYFQKRKMLFNLEVSIQGNNLGTAIKIKNLSLELRDELELLLT</sequence>
<name>A0A2T0BFL7_9CLOT</name>
<dbReference type="OrthoDB" id="1932701at2"/>
<accession>A0A2T0BFL7</accession>
<evidence type="ECO:0000313" key="3">
    <source>
        <dbReference type="EMBL" id="PRR82623.1"/>
    </source>
</evidence>
<feature type="transmembrane region" description="Helical" evidence="1">
    <location>
        <begin position="369"/>
        <end position="388"/>
    </location>
</feature>